<dbReference type="Gene3D" id="6.10.280.100">
    <property type="match status" value="1"/>
</dbReference>
<feature type="region of interest" description="Disordered" evidence="1">
    <location>
        <begin position="1"/>
        <end position="82"/>
    </location>
</feature>
<evidence type="ECO:0000313" key="2">
    <source>
        <dbReference type="EMBL" id="AWM96394.1"/>
    </source>
</evidence>
<accession>A0A2U8U4F3</accession>
<dbReference type="EMBL" id="MH142576">
    <property type="protein sequence ID" value="AWM96394.1"/>
    <property type="molecule type" value="mRNA"/>
</dbReference>
<feature type="compositionally biased region" description="Basic and acidic residues" evidence="1">
    <location>
        <begin position="58"/>
        <end position="67"/>
    </location>
</feature>
<sequence length="109" mass="11693">MSDAGRKGFGEKASEALKPDSQKSYAEQGKEYITDKADKVAGKVQPEDNKGVFQGVHDSAEKGKDNAEGQGESLADQARDYMGAAKSKLNDAVEYVSGRVHGEEDPTKK</sequence>
<dbReference type="AlphaFoldDB" id="A0A2U8U4F3"/>
<proteinExistence type="evidence at transcript level"/>
<dbReference type="Pfam" id="PF04119">
    <property type="entry name" value="HSP9_HSP12"/>
    <property type="match status" value="1"/>
</dbReference>
<feature type="compositionally biased region" description="Basic and acidic residues" evidence="1">
    <location>
        <begin position="1"/>
        <end position="21"/>
    </location>
</feature>
<feature type="compositionally biased region" description="Basic and acidic residues" evidence="1">
    <location>
        <begin position="28"/>
        <end position="50"/>
    </location>
</feature>
<reference evidence="2" key="1">
    <citation type="submission" date="2018-03" db="EMBL/GenBank/DDBJ databases">
        <title>Identification of a small heat shock protein in planarian Dugesia japonica.</title>
        <authorList>
            <person name="Ma K."/>
        </authorList>
    </citation>
    <scope>NUCLEOTIDE SEQUENCE</scope>
</reference>
<dbReference type="PIRSF" id="PIRSF002590">
    <property type="entry name" value="HSP9/HSP12_fun"/>
    <property type="match status" value="1"/>
</dbReference>
<gene>
    <name evidence="2" type="primary">hsp12</name>
</gene>
<dbReference type="InterPro" id="IPR007250">
    <property type="entry name" value="HSP9_HSP12"/>
</dbReference>
<organism evidence="2">
    <name type="scientific">Dugesia japonica</name>
    <name type="common">Planarian</name>
    <dbReference type="NCBI Taxonomy" id="6161"/>
    <lineage>
        <taxon>Eukaryota</taxon>
        <taxon>Metazoa</taxon>
        <taxon>Spiralia</taxon>
        <taxon>Lophotrochozoa</taxon>
        <taxon>Platyhelminthes</taxon>
        <taxon>Rhabditophora</taxon>
        <taxon>Seriata</taxon>
        <taxon>Tricladida</taxon>
        <taxon>Continenticola</taxon>
        <taxon>Geoplanoidea</taxon>
        <taxon>Dugesiidae</taxon>
        <taxon>Dugesia</taxon>
    </lineage>
</organism>
<evidence type="ECO:0000256" key="1">
    <source>
        <dbReference type="SAM" id="MobiDB-lite"/>
    </source>
</evidence>
<name>A0A2U8U4F3_DUGJA</name>
<dbReference type="SMR" id="A0A2U8U4F3"/>
<protein>
    <submittedName>
        <fullName evidence="2">HSP12</fullName>
    </submittedName>
</protein>